<evidence type="ECO:0000313" key="2">
    <source>
        <dbReference type="Proteomes" id="UP000250086"/>
    </source>
</evidence>
<keyword evidence="2" id="KW-1185">Reference proteome</keyword>
<dbReference type="Proteomes" id="UP000250086">
    <property type="component" value="Unassembled WGS sequence"/>
</dbReference>
<dbReference type="AlphaFoldDB" id="A0A2X0WY54"/>
<protein>
    <submittedName>
        <fullName evidence="1">Uncharacterized protein</fullName>
    </submittedName>
</protein>
<gene>
    <name evidence="1" type="ORF">NCTC13093_01273</name>
</gene>
<dbReference type="EMBL" id="UAPV01000001">
    <property type="protein sequence ID" value="SPT69882.1"/>
    <property type="molecule type" value="Genomic_DNA"/>
</dbReference>
<name>A0A2X0WY54_9GAMM</name>
<accession>A0A2X0WY54</accession>
<dbReference type="Pfam" id="PF18985">
    <property type="entry name" value="DUF5718"/>
    <property type="match status" value="1"/>
</dbReference>
<proteinExistence type="predicted"/>
<dbReference type="OrthoDB" id="356878at2"/>
<evidence type="ECO:0000313" key="1">
    <source>
        <dbReference type="EMBL" id="SPT69882.1"/>
    </source>
</evidence>
<dbReference type="InterPro" id="IPR043776">
    <property type="entry name" value="DUF5718"/>
</dbReference>
<sequence length="280" mass="31400">MYFELRDIPCFGVAGNFTGHLEQAGEDRDFTSVVVEDANAPKAVFPTYIPKATEAVPAHLHPFPFDEYRIIFPKGESKVQIEPECAVICDVSWDGDKVSQIKPLVFGASNDCSIRKEGAKKISQKKNWGASSKGLASNLIKIDKFEKGGIMDRYRIASFMVRDGIPHVYGEDSAVSDYSYFYEKLIEWMKDKFNNQADAGPAENINSYLLECGKPTQFMISVGATRYSEFGKTNFLKDGDKAIVVLYPGDVYSFDDIFKRVNSDNLEEDDISVLMQEVVL</sequence>
<organism evidence="1 2">
    <name type="scientific">Anaerobiospirillum thomasii</name>
    <dbReference type="NCBI Taxonomy" id="179995"/>
    <lineage>
        <taxon>Bacteria</taxon>
        <taxon>Pseudomonadati</taxon>
        <taxon>Pseudomonadota</taxon>
        <taxon>Gammaproteobacteria</taxon>
        <taxon>Aeromonadales</taxon>
        <taxon>Succinivibrionaceae</taxon>
        <taxon>Anaerobiospirillum</taxon>
    </lineage>
</organism>
<dbReference type="RefSeq" id="WP_113744013.1">
    <property type="nucleotide sequence ID" value="NZ_UAPU01000007.1"/>
</dbReference>
<reference evidence="1 2" key="1">
    <citation type="submission" date="2018-06" db="EMBL/GenBank/DDBJ databases">
        <authorList>
            <consortium name="Pathogen Informatics"/>
            <person name="Doyle S."/>
        </authorList>
    </citation>
    <scope>NUCLEOTIDE SEQUENCE [LARGE SCALE GENOMIC DNA]</scope>
    <source>
        <strain evidence="1 2">NCTC13093</strain>
    </source>
</reference>